<name>B8IJB2_METNO</name>
<gene>
    <name evidence="4" type="ordered locus">Mnod_1121</name>
</gene>
<dbReference type="PANTHER" id="PTHR12169:SF6">
    <property type="entry name" value="AFG1-LIKE ATPASE"/>
    <property type="match status" value="1"/>
</dbReference>
<dbReference type="Proteomes" id="UP000008207">
    <property type="component" value="Chromosome"/>
</dbReference>
<evidence type="ECO:0000256" key="1">
    <source>
        <dbReference type="ARBA" id="ARBA00022741"/>
    </source>
</evidence>
<evidence type="ECO:0000256" key="2">
    <source>
        <dbReference type="ARBA" id="ARBA00022840"/>
    </source>
</evidence>
<proteinExistence type="predicted"/>
<dbReference type="GO" id="GO:0016887">
    <property type="term" value="F:ATP hydrolysis activity"/>
    <property type="evidence" value="ECO:0007669"/>
    <property type="project" value="InterPro"/>
</dbReference>
<dbReference type="InterPro" id="IPR027417">
    <property type="entry name" value="P-loop_NTPase"/>
</dbReference>
<keyword evidence="2" id="KW-0067">ATP-binding</keyword>
<feature type="region of interest" description="Disordered" evidence="3">
    <location>
        <begin position="1"/>
        <end position="21"/>
    </location>
</feature>
<protein>
    <submittedName>
        <fullName evidence="4">AFG1-family ATPase</fullName>
    </submittedName>
</protein>
<accession>B8IJB2</accession>
<organism evidence="4 5">
    <name type="scientific">Methylobacterium nodulans (strain LMG 21967 / CNCM I-2342 / ORS 2060)</name>
    <dbReference type="NCBI Taxonomy" id="460265"/>
    <lineage>
        <taxon>Bacteria</taxon>
        <taxon>Pseudomonadati</taxon>
        <taxon>Pseudomonadota</taxon>
        <taxon>Alphaproteobacteria</taxon>
        <taxon>Hyphomicrobiales</taxon>
        <taxon>Methylobacteriaceae</taxon>
        <taxon>Methylobacterium</taxon>
    </lineage>
</organism>
<keyword evidence="1" id="KW-0547">Nucleotide-binding</keyword>
<evidence type="ECO:0000313" key="5">
    <source>
        <dbReference type="Proteomes" id="UP000008207"/>
    </source>
</evidence>
<reference evidence="4 5" key="1">
    <citation type="submission" date="2009-01" db="EMBL/GenBank/DDBJ databases">
        <title>Complete sequence of chromosome of Methylobacterium nodulans ORS 2060.</title>
        <authorList>
            <consortium name="US DOE Joint Genome Institute"/>
            <person name="Lucas S."/>
            <person name="Copeland A."/>
            <person name="Lapidus A."/>
            <person name="Glavina del Rio T."/>
            <person name="Dalin E."/>
            <person name="Tice H."/>
            <person name="Bruce D."/>
            <person name="Goodwin L."/>
            <person name="Pitluck S."/>
            <person name="Sims D."/>
            <person name="Brettin T."/>
            <person name="Detter J.C."/>
            <person name="Han C."/>
            <person name="Larimer F."/>
            <person name="Land M."/>
            <person name="Hauser L."/>
            <person name="Kyrpides N."/>
            <person name="Ivanova N."/>
            <person name="Marx C.J."/>
            <person name="Richardson P."/>
        </authorList>
    </citation>
    <scope>NUCLEOTIDE SEQUENCE [LARGE SCALE GENOMIC DNA]</scope>
    <source>
        <strain evidence="5">LMG 21967 / CNCM I-2342 / ORS 2060</strain>
    </source>
</reference>
<dbReference type="InterPro" id="IPR005654">
    <property type="entry name" value="ATPase_AFG1-like"/>
</dbReference>
<evidence type="ECO:0000313" key="4">
    <source>
        <dbReference type="EMBL" id="ACL56127.1"/>
    </source>
</evidence>
<dbReference type="PANTHER" id="PTHR12169">
    <property type="entry name" value="ATPASE N2B"/>
    <property type="match status" value="1"/>
</dbReference>
<sequence>MRLEITALRRPGGQSKRGGVTHCTASSGPVAARYDALVAEGAIERDPAQQHLVRHLDALVSALDQAPTPAKPGPLGRLFGRRPEPAPGPRGLYIWGLVGRGKTMLMDLFHEAAPGPKRRVHFHAFMADVHDRIHAHRQAVKAGRAKGDDPIAPVAEALAEEARLLCFDEFTVTDIADAMILGRLFTALFGQGVVVVATSNVEPDRLYEGGLNRALFLPFIGLLKQRVAVVRLDSRTDFRLEKLGGSPVYHVPADDDAAAALTRAFRALTGRSEGSPATIAVRGHDVFIPEAAGGVARFTFADLCARPLGASDYLALAERFHTLIVEAIPVMDLAQRNEAKRFITLVDALYDTRTKLLASAAAEACGLYRADTGREAFEFERTVSRLIEMRSEEYLALPHGRPDSEASGSSEGLVET</sequence>
<dbReference type="AlphaFoldDB" id="B8IJB2"/>
<dbReference type="GO" id="GO:0005737">
    <property type="term" value="C:cytoplasm"/>
    <property type="evidence" value="ECO:0007669"/>
    <property type="project" value="TreeGrafter"/>
</dbReference>
<dbReference type="HOGENOM" id="CLU_008681_0_1_5"/>
<dbReference type="EMBL" id="CP001349">
    <property type="protein sequence ID" value="ACL56127.1"/>
    <property type="molecule type" value="Genomic_DNA"/>
</dbReference>
<dbReference type="Gene3D" id="3.40.50.300">
    <property type="entry name" value="P-loop containing nucleotide triphosphate hydrolases"/>
    <property type="match status" value="1"/>
</dbReference>
<keyword evidence="5" id="KW-1185">Reference proteome</keyword>
<dbReference type="GO" id="GO:0005524">
    <property type="term" value="F:ATP binding"/>
    <property type="evidence" value="ECO:0007669"/>
    <property type="project" value="UniProtKB-KW"/>
</dbReference>
<dbReference type="eggNOG" id="COG1485">
    <property type="taxonomic scope" value="Bacteria"/>
</dbReference>
<dbReference type="STRING" id="460265.Mnod_1121"/>
<evidence type="ECO:0000256" key="3">
    <source>
        <dbReference type="SAM" id="MobiDB-lite"/>
    </source>
</evidence>
<dbReference type="SUPFAM" id="SSF52540">
    <property type="entry name" value="P-loop containing nucleoside triphosphate hydrolases"/>
    <property type="match status" value="1"/>
</dbReference>
<dbReference type="NCBIfam" id="NF040713">
    <property type="entry name" value="ZapE"/>
    <property type="match status" value="1"/>
</dbReference>
<dbReference type="KEGG" id="mno:Mnod_1121"/>
<dbReference type="Pfam" id="PF03969">
    <property type="entry name" value="AFG1_ATPase"/>
    <property type="match status" value="1"/>
</dbReference>